<evidence type="ECO:0000313" key="2">
    <source>
        <dbReference type="EMBL" id="ORX52798.1"/>
    </source>
</evidence>
<accession>A0A1X2GFV2</accession>
<protein>
    <submittedName>
        <fullName evidence="2">Uncharacterized protein</fullName>
    </submittedName>
</protein>
<dbReference type="EMBL" id="MCGT01000017">
    <property type="protein sequence ID" value="ORX52798.1"/>
    <property type="molecule type" value="Genomic_DNA"/>
</dbReference>
<gene>
    <name evidence="2" type="ORF">DM01DRAFT_1056633</name>
</gene>
<sequence>MSAKLKTDLSFLETKASNFFTGLWTFLRFLYPSANQTRPIMSNPCRFKIMWWTFSRNQEHQKNRAIFFIFIFAPFFMKTSLKRLLLKT</sequence>
<dbReference type="AlphaFoldDB" id="A0A1X2GFV2"/>
<name>A0A1X2GFV2_9FUNG</name>
<reference evidence="2 3" key="1">
    <citation type="submission" date="2016-07" db="EMBL/GenBank/DDBJ databases">
        <title>Pervasive Adenine N6-methylation of Active Genes in Fungi.</title>
        <authorList>
            <consortium name="DOE Joint Genome Institute"/>
            <person name="Mondo S.J."/>
            <person name="Dannebaum R.O."/>
            <person name="Kuo R.C."/>
            <person name="Labutti K."/>
            <person name="Haridas S."/>
            <person name="Kuo A."/>
            <person name="Salamov A."/>
            <person name="Ahrendt S.R."/>
            <person name="Lipzen A."/>
            <person name="Sullivan W."/>
            <person name="Andreopoulos W.B."/>
            <person name="Clum A."/>
            <person name="Lindquist E."/>
            <person name="Daum C."/>
            <person name="Ramamoorthy G.K."/>
            <person name="Gryganskyi A."/>
            <person name="Culley D."/>
            <person name="Magnuson J.K."/>
            <person name="James T.Y."/>
            <person name="O'Malley M.A."/>
            <person name="Stajich J.E."/>
            <person name="Spatafora J.W."/>
            <person name="Visel A."/>
            <person name="Grigoriev I.V."/>
        </authorList>
    </citation>
    <scope>NUCLEOTIDE SEQUENCE [LARGE SCALE GENOMIC DNA]</scope>
    <source>
        <strain evidence="2 3">NRRL 3301</strain>
    </source>
</reference>
<keyword evidence="3" id="KW-1185">Reference proteome</keyword>
<proteinExistence type="predicted"/>
<feature type="transmembrane region" description="Helical" evidence="1">
    <location>
        <begin position="65"/>
        <end position="85"/>
    </location>
</feature>
<evidence type="ECO:0000256" key="1">
    <source>
        <dbReference type="SAM" id="Phobius"/>
    </source>
</evidence>
<keyword evidence="1" id="KW-0812">Transmembrane</keyword>
<organism evidence="2 3">
    <name type="scientific">Hesseltinella vesiculosa</name>
    <dbReference type="NCBI Taxonomy" id="101127"/>
    <lineage>
        <taxon>Eukaryota</taxon>
        <taxon>Fungi</taxon>
        <taxon>Fungi incertae sedis</taxon>
        <taxon>Mucoromycota</taxon>
        <taxon>Mucoromycotina</taxon>
        <taxon>Mucoromycetes</taxon>
        <taxon>Mucorales</taxon>
        <taxon>Cunninghamellaceae</taxon>
        <taxon>Hesseltinella</taxon>
    </lineage>
</organism>
<dbReference type="Proteomes" id="UP000242146">
    <property type="component" value="Unassembled WGS sequence"/>
</dbReference>
<keyword evidence="1" id="KW-1133">Transmembrane helix</keyword>
<evidence type="ECO:0000313" key="3">
    <source>
        <dbReference type="Proteomes" id="UP000242146"/>
    </source>
</evidence>
<comment type="caution">
    <text evidence="2">The sequence shown here is derived from an EMBL/GenBank/DDBJ whole genome shotgun (WGS) entry which is preliminary data.</text>
</comment>
<keyword evidence="1" id="KW-0472">Membrane</keyword>